<sequence length="232" mass="25786">MTVATVTAPDVVQLMPSTSKSASTTLRSLYPRAARAFLHRDICLTHSLVTTAFALLTMAPTAHDALHEQRRKWEILRITLEVTVYATPPEDSAAIPAPLRSNAMQSGPSLITSQHKRSLELFTPASALKPDASFLPAPVLVTLAAASVRVHAPDVGRLMVEEWLARRDQTLYGTIDQGEDGYEKVIDVYCTNVLPALDEWEYAAEFLQYESELGRSSKEVRLYLFRIRTRTS</sequence>
<accession>A0ACB8QPR8</accession>
<name>A0ACB8QPR8_9AGAM</name>
<dbReference type="Proteomes" id="UP000814128">
    <property type="component" value="Unassembled WGS sequence"/>
</dbReference>
<reference evidence="1" key="1">
    <citation type="submission" date="2021-02" db="EMBL/GenBank/DDBJ databases">
        <authorList>
            <consortium name="DOE Joint Genome Institute"/>
            <person name="Ahrendt S."/>
            <person name="Looney B.P."/>
            <person name="Miyauchi S."/>
            <person name="Morin E."/>
            <person name="Drula E."/>
            <person name="Courty P.E."/>
            <person name="Chicoki N."/>
            <person name="Fauchery L."/>
            <person name="Kohler A."/>
            <person name="Kuo A."/>
            <person name="Labutti K."/>
            <person name="Pangilinan J."/>
            <person name="Lipzen A."/>
            <person name="Riley R."/>
            <person name="Andreopoulos W."/>
            <person name="He G."/>
            <person name="Johnson J."/>
            <person name="Barry K.W."/>
            <person name="Grigoriev I.V."/>
            <person name="Nagy L."/>
            <person name="Hibbett D."/>
            <person name="Henrissat B."/>
            <person name="Matheny P.B."/>
            <person name="Labbe J."/>
            <person name="Martin F."/>
        </authorList>
    </citation>
    <scope>NUCLEOTIDE SEQUENCE</scope>
    <source>
        <strain evidence="1">EC-137</strain>
    </source>
</reference>
<organism evidence="1 2">
    <name type="scientific">Vararia minispora EC-137</name>
    <dbReference type="NCBI Taxonomy" id="1314806"/>
    <lineage>
        <taxon>Eukaryota</taxon>
        <taxon>Fungi</taxon>
        <taxon>Dikarya</taxon>
        <taxon>Basidiomycota</taxon>
        <taxon>Agaricomycotina</taxon>
        <taxon>Agaricomycetes</taxon>
        <taxon>Russulales</taxon>
        <taxon>Lachnocladiaceae</taxon>
        <taxon>Vararia</taxon>
    </lineage>
</organism>
<gene>
    <name evidence="1" type="ORF">K488DRAFT_47457</name>
</gene>
<comment type="caution">
    <text evidence="1">The sequence shown here is derived from an EMBL/GenBank/DDBJ whole genome shotgun (WGS) entry which is preliminary data.</text>
</comment>
<dbReference type="EMBL" id="MU273517">
    <property type="protein sequence ID" value="KAI0033540.1"/>
    <property type="molecule type" value="Genomic_DNA"/>
</dbReference>
<protein>
    <submittedName>
        <fullName evidence="1">Uncharacterized protein</fullName>
    </submittedName>
</protein>
<proteinExistence type="predicted"/>
<reference evidence="1" key="2">
    <citation type="journal article" date="2022" name="New Phytol.">
        <title>Evolutionary transition to the ectomycorrhizal habit in the genomes of a hyperdiverse lineage of mushroom-forming fungi.</title>
        <authorList>
            <person name="Looney B."/>
            <person name="Miyauchi S."/>
            <person name="Morin E."/>
            <person name="Drula E."/>
            <person name="Courty P.E."/>
            <person name="Kohler A."/>
            <person name="Kuo A."/>
            <person name="LaButti K."/>
            <person name="Pangilinan J."/>
            <person name="Lipzen A."/>
            <person name="Riley R."/>
            <person name="Andreopoulos W."/>
            <person name="He G."/>
            <person name="Johnson J."/>
            <person name="Nolan M."/>
            <person name="Tritt A."/>
            <person name="Barry K.W."/>
            <person name="Grigoriev I.V."/>
            <person name="Nagy L.G."/>
            <person name="Hibbett D."/>
            <person name="Henrissat B."/>
            <person name="Matheny P.B."/>
            <person name="Labbe J."/>
            <person name="Martin F.M."/>
        </authorList>
    </citation>
    <scope>NUCLEOTIDE SEQUENCE</scope>
    <source>
        <strain evidence="1">EC-137</strain>
    </source>
</reference>
<evidence type="ECO:0000313" key="2">
    <source>
        <dbReference type="Proteomes" id="UP000814128"/>
    </source>
</evidence>
<keyword evidence="2" id="KW-1185">Reference proteome</keyword>
<evidence type="ECO:0000313" key="1">
    <source>
        <dbReference type="EMBL" id="KAI0033540.1"/>
    </source>
</evidence>